<keyword evidence="1" id="KW-0614">Plasmid</keyword>
<dbReference type="EMBL" id="LR743510">
    <property type="protein sequence ID" value="CAA2138284.1"/>
    <property type="molecule type" value="Genomic_DNA"/>
</dbReference>
<name>A0A679JL85_9HYPH</name>
<evidence type="ECO:0000313" key="1">
    <source>
        <dbReference type="EMBL" id="CAA2138284.1"/>
    </source>
</evidence>
<organism evidence="1">
    <name type="scientific">Methylobacterium bullatum</name>
    <dbReference type="NCBI Taxonomy" id="570505"/>
    <lineage>
        <taxon>Bacteria</taxon>
        <taxon>Pseudomonadati</taxon>
        <taxon>Pseudomonadota</taxon>
        <taxon>Alphaproteobacteria</taxon>
        <taxon>Hyphomicrobiales</taxon>
        <taxon>Methylobacteriaceae</taxon>
        <taxon>Methylobacterium</taxon>
    </lineage>
</organism>
<geneLocation type="plasmid" evidence="1">
    <name>1</name>
</geneLocation>
<dbReference type="RefSeq" id="WP_082473128.1">
    <property type="nucleotide sequence ID" value="NZ_LR743510.1"/>
</dbReference>
<dbReference type="Pfam" id="PF04344">
    <property type="entry name" value="CheZ"/>
    <property type="match status" value="1"/>
</dbReference>
<reference evidence="1" key="1">
    <citation type="submission" date="2019-12" db="EMBL/GenBank/DDBJ databases">
        <authorList>
            <person name="Cremers G."/>
        </authorList>
    </citation>
    <scope>NUCLEOTIDE SEQUENCE</scope>
    <source>
        <strain evidence="1">Mbul2</strain>
        <plasmid evidence="1">1</plasmid>
    </source>
</reference>
<sequence length="179" mass="19586">MAMAEKSRTASPDPASTRPSLIRELVEIADYIAHVRREIAALRANELTRDRLPMAHEELGSVVEATAGATNSIMNAAEEILSLPNDKNYRAAVEARMNDIFEACTFQDITGQRIAKVSESLRQLESRLTRFAAAVKAKDEGGVDPAEVERRVRAELLLLNGPQIKGPATAQDEIDALFS</sequence>
<dbReference type="SUPFAM" id="SSF75708">
    <property type="entry name" value="Chemotaxis phosphatase CheZ"/>
    <property type="match status" value="1"/>
</dbReference>
<dbReference type="GO" id="GO:0050920">
    <property type="term" value="P:regulation of chemotaxis"/>
    <property type="evidence" value="ECO:0007669"/>
    <property type="project" value="InterPro"/>
</dbReference>
<dbReference type="GO" id="GO:0003824">
    <property type="term" value="F:catalytic activity"/>
    <property type="evidence" value="ECO:0007669"/>
    <property type="project" value="InterPro"/>
</dbReference>
<dbReference type="InterPro" id="IPR007439">
    <property type="entry name" value="Chemotax_Pase_CheZ"/>
</dbReference>
<accession>A0A679JL85</accession>
<proteinExistence type="predicted"/>
<dbReference type="GO" id="GO:0009288">
    <property type="term" value="C:bacterial-type flagellum"/>
    <property type="evidence" value="ECO:0007669"/>
    <property type="project" value="InterPro"/>
</dbReference>
<gene>
    <name evidence="1" type="ORF">MBLL_01068</name>
</gene>
<dbReference type="Gene3D" id="1.10.287.500">
    <property type="entry name" value="Helix hairpin bin"/>
    <property type="match status" value="1"/>
</dbReference>
<protein>
    <submittedName>
        <fullName evidence="1">Uncharacterized protein</fullName>
    </submittedName>
</protein>
<dbReference type="AlphaFoldDB" id="A0A679JL85"/>